<dbReference type="GO" id="GO:0032196">
    <property type="term" value="P:transposition"/>
    <property type="evidence" value="ECO:0007669"/>
    <property type="project" value="UniProtKB-KW"/>
</dbReference>
<feature type="domain" description="Integrase catalytic" evidence="15">
    <location>
        <begin position="4"/>
        <end position="178"/>
    </location>
</feature>
<dbReference type="InterPro" id="IPR001584">
    <property type="entry name" value="Integrase_cat-core"/>
</dbReference>
<dbReference type="GO" id="GO:0003723">
    <property type="term" value="F:RNA binding"/>
    <property type="evidence" value="ECO:0007669"/>
    <property type="project" value="UniProtKB-KW"/>
</dbReference>
<name>A0A8H5GX65_9AGAR</name>
<keyword evidence="12" id="KW-0233">DNA recombination</keyword>
<evidence type="ECO:0000256" key="13">
    <source>
        <dbReference type="ARBA" id="ARBA00048173"/>
    </source>
</evidence>
<dbReference type="Pfam" id="PF00665">
    <property type="entry name" value="rve"/>
    <property type="match status" value="1"/>
</dbReference>
<keyword evidence="8" id="KW-0694">RNA-binding</keyword>
<dbReference type="GO" id="GO:0003964">
    <property type="term" value="F:RNA-directed DNA polymerase activity"/>
    <property type="evidence" value="ECO:0007669"/>
    <property type="project" value="UniProtKB-KW"/>
</dbReference>
<keyword evidence="1" id="KW-0815">Transposition</keyword>
<dbReference type="GO" id="GO:0015074">
    <property type="term" value="P:DNA integration"/>
    <property type="evidence" value="ECO:0007669"/>
    <property type="project" value="UniProtKB-KW"/>
</dbReference>
<dbReference type="GO" id="GO:0046872">
    <property type="term" value="F:metal ion binding"/>
    <property type="evidence" value="ECO:0007669"/>
    <property type="project" value="UniProtKB-KW"/>
</dbReference>
<keyword evidence="3" id="KW-0540">Nuclease</keyword>
<keyword evidence="5" id="KW-0255">Endonuclease</keyword>
<evidence type="ECO:0000256" key="11">
    <source>
        <dbReference type="ARBA" id="ARBA00022932"/>
    </source>
</evidence>
<dbReference type="InterPro" id="IPR036397">
    <property type="entry name" value="RNaseH_sf"/>
</dbReference>
<dbReference type="OrthoDB" id="7691805at2759"/>
<dbReference type="GO" id="GO:0006310">
    <property type="term" value="P:DNA recombination"/>
    <property type="evidence" value="ECO:0007669"/>
    <property type="project" value="UniProtKB-KW"/>
</dbReference>
<evidence type="ECO:0000256" key="6">
    <source>
        <dbReference type="ARBA" id="ARBA00022801"/>
    </source>
</evidence>
<dbReference type="GO" id="GO:0016787">
    <property type="term" value="F:hydrolase activity"/>
    <property type="evidence" value="ECO:0007669"/>
    <property type="project" value="UniProtKB-KW"/>
</dbReference>
<sequence length="212" mass="23589">MYGTVESPSTEVITKANYQWYLDVWGLAQVTSIGRNLYILVGVDAGTAKKLVELMKNHTAETIIKILDALKTKAEVQTEKKLKWVRTDNAPEWRSALMREWSTKHGIKHEFTAPYTSPSNGVAEHGIGVLLEGTRAALFNSGLPPAWWGHAMMSVAYVQNLFPNSSGHIPEELWTGQCQNISHLGFVNIPEKSGKKKLDTRGFKAQMVGYMG</sequence>
<evidence type="ECO:0000256" key="8">
    <source>
        <dbReference type="ARBA" id="ARBA00022884"/>
    </source>
</evidence>
<proteinExistence type="predicted"/>
<comment type="catalytic activity">
    <reaction evidence="14">
        <text>DNA(n) + a 2'-deoxyribonucleoside 5'-triphosphate = DNA(n+1) + diphosphate</text>
        <dbReference type="Rhea" id="RHEA:22508"/>
        <dbReference type="Rhea" id="RHEA-COMP:17339"/>
        <dbReference type="Rhea" id="RHEA-COMP:17340"/>
        <dbReference type="ChEBI" id="CHEBI:33019"/>
        <dbReference type="ChEBI" id="CHEBI:61560"/>
        <dbReference type="ChEBI" id="CHEBI:173112"/>
        <dbReference type="EC" id="2.7.7.7"/>
    </reaction>
</comment>
<keyword evidence="11" id="KW-0808">Transferase</keyword>
<evidence type="ECO:0000256" key="9">
    <source>
        <dbReference type="ARBA" id="ARBA00022908"/>
    </source>
</evidence>
<keyword evidence="10" id="KW-0695">RNA-directed DNA polymerase</keyword>
<keyword evidence="7" id="KW-0460">Magnesium</keyword>
<dbReference type="PANTHER" id="PTHR42648:SF11">
    <property type="entry name" value="TRANSPOSON TY4-P GAG-POL POLYPROTEIN"/>
    <property type="match status" value="1"/>
</dbReference>
<evidence type="ECO:0000313" key="16">
    <source>
        <dbReference type="EMBL" id="KAF5372595.1"/>
    </source>
</evidence>
<dbReference type="InterPro" id="IPR012337">
    <property type="entry name" value="RNaseH-like_sf"/>
</dbReference>
<dbReference type="SUPFAM" id="SSF53098">
    <property type="entry name" value="Ribonuclease H-like"/>
    <property type="match status" value="1"/>
</dbReference>
<evidence type="ECO:0000256" key="10">
    <source>
        <dbReference type="ARBA" id="ARBA00022918"/>
    </source>
</evidence>
<comment type="catalytic activity">
    <reaction evidence="13">
        <text>DNA(n) + a 2'-deoxyribonucleoside 5'-triphosphate = DNA(n+1) + diphosphate</text>
        <dbReference type="Rhea" id="RHEA:22508"/>
        <dbReference type="Rhea" id="RHEA-COMP:17339"/>
        <dbReference type="Rhea" id="RHEA-COMP:17340"/>
        <dbReference type="ChEBI" id="CHEBI:33019"/>
        <dbReference type="ChEBI" id="CHEBI:61560"/>
        <dbReference type="ChEBI" id="CHEBI:173112"/>
        <dbReference type="EC" id="2.7.7.49"/>
    </reaction>
</comment>
<evidence type="ECO:0000256" key="7">
    <source>
        <dbReference type="ARBA" id="ARBA00022842"/>
    </source>
</evidence>
<keyword evidence="9" id="KW-0229">DNA integration</keyword>
<dbReference type="GO" id="GO:0004519">
    <property type="term" value="F:endonuclease activity"/>
    <property type="evidence" value="ECO:0007669"/>
    <property type="project" value="UniProtKB-KW"/>
</dbReference>
<accession>A0A8H5GX65</accession>
<evidence type="ECO:0000256" key="4">
    <source>
        <dbReference type="ARBA" id="ARBA00022723"/>
    </source>
</evidence>
<keyword evidence="11" id="KW-0239">DNA-directed DNA polymerase</keyword>
<gene>
    <name evidence="16" type="ORF">D9758_005205</name>
</gene>
<evidence type="ECO:0000313" key="17">
    <source>
        <dbReference type="Proteomes" id="UP000559256"/>
    </source>
</evidence>
<evidence type="ECO:0000256" key="12">
    <source>
        <dbReference type="ARBA" id="ARBA00023172"/>
    </source>
</evidence>
<evidence type="ECO:0000256" key="2">
    <source>
        <dbReference type="ARBA" id="ARBA00022695"/>
    </source>
</evidence>
<evidence type="ECO:0000256" key="14">
    <source>
        <dbReference type="ARBA" id="ARBA00049244"/>
    </source>
</evidence>
<dbReference type="GO" id="GO:0003887">
    <property type="term" value="F:DNA-directed DNA polymerase activity"/>
    <property type="evidence" value="ECO:0007669"/>
    <property type="project" value="UniProtKB-KW"/>
</dbReference>
<evidence type="ECO:0000256" key="3">
    <source>
        <dbReference type="ARBA" id="ARBA00022722"/>
    </source>
</evidence>
<dbReference type="PANTHER" id="PTHR42648">
    <property type="entry name" value="TRANSPOSASE, PUTATIVE-RELATED"/>
    <property type="match status" value="1"/>
</dbReference>
<dbReference type="AlphaFoldDB" id="A0A8H5GX65"/>
<keyword evidence="17" id="KW-1185">Reference proteome</keyword>
<evidence type="ECO:0000256" key="5">
    <source>
        <dbReference type="ARBA" id="ARBA00022759"/>
    </source>
</evidence>
<protein>
    <recommendedName>
        <fullName evidence="15">Integrase catalytic domain-containing protein</fullName>
    </recommendedName>
</protein>
<dbReference type="PROSITE" id="PS50994">
    <property type="entry name" value="INTEGRASE"/>
    <property type="match status" value="1"/>
</dbReference>
<dbReference type="Proteomes" id="UP000559256">
    <property type="component" value="Unassembled WGS sequence"/>
</dbReference>
<comment type="caution">
    <text evidence="16">The sequence shown here is derived from an EMBL/GenBank/DDBJ whole genome shotgun (WGS) entry which is preliminary data.</text>
</comment>
<evidence type="ECO:0000256" key="1">
    <source>
        <dbReference type="ARBA" id="ARBA00022578"/>
    </source>
</evidence>
<organism evidence="16 17">
    <name type="scientific">Tetrapyrgos nigripes</name>
    <dbReference type="NCBI Taxonomy" id="182062"/>
    <lineage>
        <taxon>Eukaryota</taxon>
        <taxon>Fungi</taxon>
        <taxon>Dikarya</taxon>
        <taxon>Basidiomycota</taxon>
        <taxon>Agaricomycotina</taxon>
        <taxon>Agaricomycetes</taxon>
        <taxon>Agaricomycetidae</taxon>
        <taxon>Agaricales</taxon>
        <taxon>Marasmiineae</taxon>
        <taxon>Marasmiaceae</taxon>
        <taxon>Tetrapyrgos</taxon>
    </lineage>
</organism>
<keyword evidence="2" id="KW-0548">Nucleotidyltransferase</keyword>
<evidence type="ECO:0000259" key="15">
    <source>
        <dbReference type="PROSITE" id="PS50994"/>
    </source>
</evidence>
<dbReference type="GO" id="GO:0005634">
    <property type="term" value="C:nucleus"/>
    <property type="evidence" value="ECO:0007669"/>
    <property type="project" value="UniProtKB-ARBA"/>
</dbReference>
<keyword evidence="4" id="KW-0479">Metal-binding</keyword>
<dbReference type="EMBL" id="JAACJM010000005">
    <property type="protein sequence ID" value="KAF5372595.1"/>
    <property type="molecule type" value="Genomic_DNA"/>
</dbReference>
<dbReference type="InterPro" id="IPR039537">
    <property type="entry name" value="Retrotran_Ty1/copia-like"/>
</dbReference>
<reference evidence="16 17" key="1">
    <citation type="journal article" date="2020" name="ISME J.">
        <title>Uncovering the hidden diversity of litter-decomposition mechanisms in mushroom-forming fungi.</title>
        <authorList>
            <person name="Floudas D."/>
            <person name="Bentzer J."/>
            <person name="Ahren D."/>
            <person name="Johansson T."/>
            <person name="Persson P."/>
            <person name="Tunlid A."/>
        </authorList>
    </citation>
    <scope>NUCLEOTIDE SEQUENCE [LARGE SCALE GENOMIC DNA]</scope>
    <source>
        <strain evidence="16 17">CBS 291.85</strain>
    </source>
</reference>
<keyword evidence="6" id="KW-0378">Hydrolase</keyword>
<dbReference type="Gene3D" id="3.30.420.10">
    <property type="entry name" value="Ribonuclease H-like superfamily/Ribonuclease H"/>
    <property type="match status" value="1"/>
</dbReference>